<feature type="coiled-coil region" evidence="2">
    <location>
        <begin position="108"/>
        <end position="149"/>
    </location>
</feature>
<keyword evidence="2" id="KW-0175">Coiled coil</keyword>
<sequence>MKTLYHSLSLLLIAAISSCGHTQREEAIQVEDTIPVTILSLQQLDAEETIEATGVFTTDDETLLGFKNGGVIQQIYVKEGDPIRKGQRLASVQATEIDAKVGQANIGLEKAERDYQRAQKLYRDSVATLEQLQNARSAWELAKRDIEAVQYNQQQLHIIAPVSGFVLARLANQGQVVGPGTPVLQVNGAGTHSWMLKVGVSDRQWARIQKGDLAEIETDALPDQKLQAVVSKKLEAMDPKSGTFSIYLDVKTPVNSKLAAGVFGKSRITVAQPTNTATPQISWEIPYEALVDAHSKQAYVFVTRDGKTATKQAVQLGEIGQHSVTVLSGLEHVQGVIVAGSPYLTEGSKIRVKP</sequence>
<dbReference type="InterPro" id="IPR006143">
    <property type="entry name" value="RND_pump_MFP"/>
</dbReference>
<dbReference type="Gene3D" id="2.40.420.20">
    <property type="match status" value="1"/>
</dbReference>
<reference evidence="5" key="1">
    <citation type="journal article" date="2019" name="Int. J. Syst. Evol. Microbiol.">
        <title>The Global Catalogue of Microorganisms (GCM) 10K type strain sequencing project: providing services to taxonomists for standard genome sequencing and annotation.</title>
        <authorList>
            <consortium name="The Broad Institute Genomics Platform"/>
            <consortium name="The Broad Institute Genome Sequencing Center for Infectious Disease"/>
            <person name="Wu L."/>
            <person name="Ma J."/>
        </authorList>
    </citation>
    <scope>NUCLEOTIDE SEQUENCE [LARGE SCALE GENOMIC DNA]</scope>
    <source>
        <strain evidence="5">KCTC 42247</strain>
    </source>
</reference>
<dbReference type="Gene3D" id="2.40.50.100">
    <property type="match status" value="1"/>
</dbReference>
<protein>
    <submittedName>
        <fullName evidence="4">Efflux RND transporter periplasmic adaptor subunit</fullName>
    </submittedName>
</protein>
<gene>
    <name evidence="4" type="ORF">ACFSQ6_11495</name>
</gene>
<dbReference type="Proteomes" id="UP001597418">
    <property type="component" value="Unassembled WGS sequence"/>
</dbReference>
<dbReference type="SUPFAM" id="SSF111369">
    <property type="entry name" value="HlyD-like secretion proteins"/>
    <property type="match status" value="1"/>
</dbReference>
<organism evidence="4 5">
    <name type="scientific">Sphingobacterium populi</name>
    <dbReference type="NCBI Taxonomy" id="1812824"/>
    <lineage>
        <taxon>Bacteria</taxon>
        <taxon>Pseudomonadati</taxon>
        <taxon>Bacteroidota</taxon>
        <taxon>Sphingobacteriia</taxon>
        <taxon>Sphingobacteriales</taxon>
        <taxon>Sphingobacteriaceae</taxon>
        <taxon>Sphingobacterium</taxon>
    </lineage>
</organism>
<evidence type="ECO:0000256" key="2">
    <source>
        <dbReference type="SAM" id="Coils"/>
    </source>
</evidence>
<name>A0ABW5UFE8_9SPHI</name>
<comment type="caution">
    <text evidence="4">The sequence shown here is derived from an EMBL/GenBank/DDBJ whole genome shotgun (WGS) entry which is preliminary data.</text>
</comment>
<feature type="domain" description="CzcB-like barrel-sandwich hybrid" evidence="3">
    <location>
        <begin position="69"/>
        <end position="186"/>
    </location>
</feature>
<evidence type="ECO:0000259" key="3">
    <source>
        <dbReference type="Pfam" id="PF25973"/>
    </source>
</evidence>
<keyword evidence="5" id="KW-1185">Reference proteome</keyword>
<dbReference type="Gene3D" id="2.40.30.170">
    <property type="match status" value="1"/>
</dbReference>
<dbReference type="Pfam" id="PF25973">
    <property type="entry name" value="BSH_CzcB"/>
    <property type="match status" value="1"/>
</dbReference>
<dbReference type="PROSITE" id="PS51257">
    <property type="entry name" value="PROKAR_LIPOPROTEIN"/>
    <property type="match status" value="1"/>
</dbReference>
<evidence type="ECO:0000256" key="1">
    <source>
        <dbReference type="ARBA" id="ARBA00009477"/>
    </source>
</evidence>
<dbReference type="EMBL" id="JBHUMB010000014">
    <property type="protein sequence ID" value="MFD2744015.1"/>
    <property type="molecule type" value="Genomic_DNA"/>
</dbReference>
<dbReference type="PANTHER" id="PTHR30469">
    <property type="entry name" value="MULTIDRUG RESISTANCE PROTEIN MDTA"/>
    <property type="match status" value="1"/>
</dbReference>
<dbReference type="InterPro" id="IPR058647">
    <property type="entry name" value="BSH_CzcB-like"/>
</dbReference>
<comment type="similarity">
    <text evidence="1">Belongs to the membrane fusion protein (MFP) (TC 8.A.1) family.</text>
</comment>
<evidence type="ECO:0000313" key="4">
    <source>
        <dbReference type="EMBL" id="MFD2744015.1"/>
    </source>
</evidence>
<accession>A0ABW5UFE8</accession>
<dbReference type="NCBIfam" id="TIGR01730">
    <property type="entry name" value="RND_mfp"/>
    <property type="match status" value="1"/>
</dbReference>
<dbReference type="RefSeq" id="WP_066750536.1">
    <property type="nucleotide sequence ID" value="NZ_JBHUMB010000014.1"/>
</dbReference>
<evidence type="ECO:0000313" key="5">
    <source>
        <dbReference type="Proteomes" id="UP001597418"/>
    </source>
</evidence>
<proteinExistence type="inferred from homology"/>